<feature type="compositionally biased region" description="Low complexity" evidence="1">
    <location>
        <begin position="99"/>
        <end position="112"/>
    </location>
</feature>
<reference evidence="3 4" key="1">
    <citation type="submission" date="2018-11" db="EMBL/GenBank/DDBJ databases">
        <title>Draft genome of Simplicispira Flexivirga sp. BO-16.</title>
        <authorList>
            <person name="Im W.T."/>
        </authorList>
    </citation>
    <scope>NUCLEOTIDE SEQUENCE [LARGE SCALE GENOMIC DNA]</scope>
    <source>
        <strain evidence="3 4">BO-16</strain>
    </source>
</reference>
<feature type="region of interest" description="Disordered" evidence="1">
    <location>
        <begin position="81"/>
        <end position="176"/>
    </location>
</feature>
<keyword evidence="2" id="KW-0472">Membrane</keyword>
<keyword evidence="4" id="KW-1185">Reference proteome</keyword>
<keyword evidence="2" id="KW-0812">Transmembrane</keyword>
<feature type="transmembrane region" description="Helical" evidence="2">
    <location>
        <begin position="55"/>
        <end position="76"/>
    </location>
</feature>
<protein>
    <submittedName>
        <fullName evidence="3">Uncharacterized protein</fullName>
    </submittedName>
</protein>
<evidence type="ECO:0000256" key="2">
    <source>
        <dbReference type="SAM" id="Phobius"/>
    </source>
</evidence>
<organism evidence="3 4">
    <name type="scientific">Flexivirga caeni</name>
    <dbReference type="NCBI Taxonomy" id="2294115"/>
    <lineage>
        <taxon>Bacteria</taxon>
        <taxon>Bacillati</taxon>
        <taxon>Actinomycetota</taxon>
        <taxon>Actinomycetes</taxon>
        <taxon>Micrococcales</taxon>
        <taxon>Dermacoccaceae</taxon>
        <taxon>Flexivirga</taxon>
    </lineage>
</organism>
<proteinExistence type="predicted"/>
<feature type="compositionally biased region" description="Polar residues" evidence="1">
    <location>
        <begin position="132"/>
        <end position="141"/>
    </location>
</feature>
<keyword evidence="2" id="KW-1133">Transmembrane helix</keyword>
<evidence type="ECO:0000313" key="3">
    <source>
        <dbReference type="EMBL" id="RNI20694.1"/>
    </source>
</evidence>
<gene>
    <name evidence="3" type="ORF">EFY87_14010</name>
</gene>
<feature type="compositionally biased region" description="Low complexity" evidence="1">
    <location>
        <begin position="147"/>
        <end position="168"/>
    </location>
</feature>
<dbReference type="RefSeq" id="WP_123272105.1">
    <property type="nucleotide sequence ID" value="NZ_RJJQ01000015.1"/>
</dbReference>
<dbReference type="AlphaFoldDB" id="A0A3M9M558"/>
<evidence type="ECO:0000256" key="1">
    <source>
        <dbReference type="SAM" id="MobiDB-lite"/>
    </source>
</evidence>
<accession>A0A3M9M558</accession>
<sequence length="265" mass="27242">MAEQQDGHDDLEHLLRAAFAAKADGIGPGDLDIDREEFVARQLARRPGASRTRRVVAGVGILAAAAATVGVVSLALRPTQQGEPVGALAPVSTSRAVGPPTASATPTHTSSAAEHRGAAPHVQQFSDGRPLSTASGRTLTGTGVAPSSRTASGTSGTALPPTLSPTLPQNGTLNSGPYTGPVPLGDTGHGIRMLAMPDGTTWEVVARTGSSLTLRITYLPTDIEAYWSASLPGEGWQQSAEGWQFPGTAYAVSALDDKATFTVTW</sequence>
<comment type="caution">
    <text evidence="3">The sequence shown here is derived from an EMBL/GenBank/DDBJ whole genome shotgun (WGS) entry which is preliminary data.</text>
</comment>
<dbReference type="EMBL" id="RJJQ01000015">
    <property type="protein sequence ID" value="RNI20694.1"/>
    <property type="molecule type" value="Genomic_DNA"/>
</dbReference>
<name>A0A3M9M558_9MICO</name>
<dbReference type="Proteomes" id="UP000271678">
    <property type="component" value="Unassembled WGS sequence"/>
</dbReference>
<evidence type="ECO:0000313" key="4">
    <source>
        <dbReference type="Proteomes" id="UP000271678"/>
    </source>
</evidence>